<dbReference type="Gene3D" id="3.40.630.30">
    <property type="match status" value="1"/>
</dbReference>
<dbReference type="InterPro" id="IPR000182">
    <property type="entry name" value="GNAT_dom"/>
</dbReference>
<comment type="caution">
    <text evidence="2">The sequence shown here is derived from an EMBL/GenBank/DDBJ whole genome shotgun (WGS) entry which is preliminary data.</text>
</comment>
<dbReference type="RefSeq" id="WP_308429075.1">
    <property type="nucleotide sequence ID" value="NZ_BMQA01000070.1"/>
</dbReference>
<dbReference type="PROSITE" id="PS51186">
    <property type="entry name" value="GNAT"/>
    <property type="match status" value="1"/>
</dbReference>
<feature type="domain" description="N-acetyltransferase" evidence="1">
    <location>
        <begin position="1"/>
        <end position="134"/>
    </location>
</feature>
<evidence type="ECO:0000313" key="2">
    <source>
        <dbReference type="EMBL" id="GGJ62036.1"/>
    </source>
</evidence>
<dbReference type="EMBL" id="BMQA01000070">
    <property type="protein sequence ID" value="GGJ62036.1"/>
    <property type="molecule type" value="Genomic_DNA"/>
</dbReference>
<dbReference type="Pfam" id="PF00583">
    <property type="entry name" value="Acetyltransf_1"/>
    <property type="match status" value="1"/>
</dbReference>
<accession>A0A917P541</accession>
<protein>
    <recommendedName>
        <fullName evidence="1">N-acetyltransferase domain-containing protein</fullName>
    </recommendedName>
</protein>
<dbReference type="Proteomes" id="UP000657574">
    <property type="component" value="Unassembled WGS sequence"/>
</dbReference>
<evidence type="ECO:0000313" key="3">
    <source>
        <dbReference type="Proteomes" id="UP000657574"/>
    </source>
</evidence>
<dbReference type="SUPFAM" id="SSF55729">
    <property type="entry name" value="Acyl-CoA N-acyltransferases (Nat)"/>
    <property type="match status" value="1"/>
</dbReference>
<reference evidence="2" key="2">
    <citation type="submission" date="2020-09" db="EMBL/GenBank/DDBJ databases">
        <authorList>
            <person name="Sun Q."/>
            <person name="Ohkuma M."/>
        </authorList>
    </citation>
    <scope>NUCLEOTIDE SEQUENCE</scope>
    <source>
        <strain evidence="2">JCM 3086</strain>
    </source>
</reference>
<proteinExistence type="predicted"/>
<dbReference type="GO" id="GO:0016747">
    <property type="term" value="F:acyltransferase activity, transferring groups other than amino-acyl groups"/>
    <property type="evidence" value="ECO:0007669"/>
    <property type="project" value="InterPro"/>
</dbReference>
<sequence>MQEHQQLPDEARFAEFAEQMAEDGFVFLHEQMRAGTVGPVLTVLHDGRVAGAIGPMETMTSPSGAPRLLPQYFGVLPQHRGRGYGRALWRAAMHWGHQHGAAYQLLQTEVGGASDRLCGAEGLASLGFVNQTDV</sequence>
<keyword evidence="3" id="KW-1185">Reference proteome</keyword>
<dbReference type="InterPro" id="IPR016181">
    <property type="entry name" value="Acyl_CoA_acyltransferase"/>
</dbReference>
<reference evidence="2" key="1">
    <citation type="journal article" date="2014" name="Int. J. Syst. Evol. Microbiol.">
        <title>Complete genome sequence of Corynebacterium casei LMG S-19264T (=DSM 44701T), isolated from a smear-ripened cheese.</title>
        <authorList>
            <consortium name="US DOE Joint Genome Institute (JGI-PGF)"/>
            <person name="Walter F."/>
            <person name="Albersmeier A."/>
            <person name="Kalinowski J."/>
            <person name="Ruckert C."/>
        </authorList>
    </citation>
    <scope>NUCLEOTIDE SEQUENCE</scope>
    <source>
        <strain evidence="2">JCM 3086</strain>
    </source>
</reference>
<evidence type="ECO:0000259" key="1">
    <source>
        <dbReference type="PROSITE" id="PS51186"/>
    </source>
</evidence>
<gene>
    <name evidence="2" type="ORF">GCM10010121_085800</name>
</gene>
<dbReference type="AlphaFoldDB" id="A0A917P541"/>
<organism evidence="2 3">
    <name type="scientific">Streptomyces brasiliensis</name>
    <dbReference type="NCBI Taxonomy" id="1954"/>
    <lineage>
        <taxon>Bacteria</taxon>
        <taxon>Bacillati</taxon>
        <taxon>Actinomycetota</taxon>
        <taxon>Actinomycetes</taxon>
        <taxon>Kitasatosporales</taxon>
        <taxon>Streptomycetaceae</taxon>
        <taxon>Streptomyces</taxon>
    </lineage>
</organism>
<dbReference type="CDD" id="cd04301">
    <property type="entry name" value="NAT_SF"/>
    <property type="match status" value="1"/>
</dbReference>
<name>A0A917P541_9ACTN</name>